<dbReference type="Gene3D" id="3.20.20.20">
    <property type="entry name" value="Dihydropteroate synthase-like"/>
    <property type="match status" value="1"/>
</dbReference>
<organism evidence="5">
    <name type="scientific">Aerophobetes bacterium</name>
    <dbReference type="NCBI Taxonomy" id="2030807"/>
    <lineage>
        <taxon>Bacteria</taxon>
        <taxon>Candidatus Aerophobota</taxon>
    </lineage>
</organism>
<dbReference type="InterPro" id="IPR000489">
    <property type="entry name" value="Pterin-binding_dom"/>
</dbReference>
<keyword evidence="3" id="KW-0808">Transferase</keyword>
<dbReference type="GO" id="GO:0032259">
    <property type="term" value="P:methylation"/>
    <property type="evidence" value="ECO:0007669"/>
    <property type="project" value="UniProtKB-KW"/>
</dbReference>
<dbReference type="GO" id="GO:0042558">
    <property type="term" value="P:pteridine-containing compound metabolic process"/>
    <property type="evidence" value="ECO:0007669"/>
    <property type="project" value="InterPro"/>
</dbReference>
<dbReference type="AlphaFoldDB" id="A0A7V0MYE9"/>
<comment type="similarity">
    <text evidence="1">Belongs to the vitamin-B12 dependent methionine synthase family.</text>
</comment>
<dbReference type="Pfam" id="PF00809">
    <property type="entry name" value="Pterin_bind"/>
    <property type="match status" value="1"/>
</dbReference>
<gene>
    <name evidence="5" type="ORF">ENG47_00810</name>
</gene>
<dbReference type="NCBIfam" id="NF005719">
    <property type="entry name" value="PRK07535.1"/>
    <property type="match status" value="1"/>
</dbReference>
<name>A0A7V0MYE9_UNCAE</name>
<sequence length="264" mass="29367">MIFVGERINGGFKDIQRAIKQKDKSVIQRWAKIQSEAGADYIDVNIGAVSNKVEDFIWMIETVQEAVETPISIDSNKPVFVEEALKICKKPALINSTTADKEKLDQFIPLALEYGASLIGLCMDKKGSPQDVNRRVELGATIFGEAIEHGLSEDRIFLDPVTMPLKFLQEQASNLIEAIRQFTLLSSPPPHIIVGLSNISSKAKEMRLINRIFLVMCIGAGLDAAICDVTDEELVNSAITAEVILNKHIYSDLYIKAYKESRKK</sequence>
<evidence type="ECO:0000259" key="4">
    <source>
        <dbReference type="PROSITE" id="PS50972"/>
    </source>
</evidence>
<dbReference type="Proteomes" id="UP000885660">
    <property type="component" value="Unassembled WGS sequence"/>
</dbReference>
<reference evidence="5" key="1">
    <citation type="journal article" date="2020" name="mSystems">
        <title>Genome- and Community-Level Interaction Insights into Carbon Utilization and Element Cycling Functions of Hydrothermarchaeota in Hydrothermal Sediment.</title>
        <authorList>
            <person name="Zhou Z."/>
            <person name="Liu Y."/>
            <person name="Xu W."/>
            <person name="Pan J."/>
            <person name="Luo Z.H."/>
            <person name="Li M."/>
        </authorList>
    </citation>
    <scope>NUCLEOTIDE SEQUENCE [LARGE SCALE GENOMIC DNA]</scope>
    <source>
        <strain evidence="5">HyVt-219</strain>
    </source>
</reference>
<dbReference type="EMBL" id="DRBC01000049">
    <property type="protein sequence ID" value="HDN84280.1"/>
    <property type="molecule type" value="Genomic_DNA"/>
</dbReference>
<dbReference type="InterPro" id="IPR050554">
    <property type="entry name" value="Met_Synthase/Corrinoid"/>
</dbReference>
<evidence type="ECO:0000256" key="2">
    <source>
        <dbReference type="ARBA" id="ARBA00022603"/>
    </source>
</evidence>
<evidence type="ECO:0000313" key="5">
    <source>
        <dbReference type="EMBL" id="HDN84280.1"/>
    </source>
</evidence>
<protein>
    <submittedName>
        <fullName evidence="5">Methyltetrahydrofolate--corrinoid methyltransferase</fullName>
    </submittedName>
</protein>
<keyword evidence="2 5" id="KW-0489">Methyltransferase</keyword>
<dbReference type="PANTHER" id="PTHR45833">
    <property type="entry name" value="METHIONINE SYNTHASE"/>
    <property type="match status" value="1"/>
</dbReference>
<feature type="domain" description="Pterin-binding" evidence="4">
    <location>
        <begin position="1"/>
        <end position="264"/>
    </location>
</feature>
<dbReference type="GO" id="GO:0005829">
    <property type="term" value="C:cytosol"/>
    <property type="evidence" value="ECO:0007669"/>
    <property type="project" value="TreeGrafter"/>
</dbReference>
<evidence type="ECO:0000256" key="3">
    <source>
        <dbReference type="ARBA" id="ARBA00022679"/>
    </source>
</evidence>
<accession>A0A7V0MYE9</accession>
<dbReference type="PROSITE" id="PS50972">
    <property type="entry name" value="PTERIN_BINDING"/>
    <property type="match status" value="1"/>
</dbReference>
<dbReference type="InterPro" id="IPR011005">
    <property type="entry name" value="Dihydropteroate_synth-like_sf"/>
</dbReference>
<proteinExistence type="inferred from homology"/>
<dbReference type="SUPFAM" id="SSF51717">
    <property type="entry name" value="Dihydropteroate synthetase-like"/>
    <property type="match status" value="1"/>
</dbReference>
<dbReference type="GO" id="GO:0008705">
    <property type="term" value="F:methionine synthase activity"/>
    <property type="evidence" value="ECO:0007669"/>
    <property type="project" value="TreeGrafter"/>
</dbReference>
<comment type="caution">
    <text evidence="5">The sequence shown here is derived from an EMBL/GenBank/DDBJ whole genome shotgun (WGS) entry which is preliminary data.</text>
</comment>
<evidence type="ECO:0000256" key="1">
    <source>
        <dbReference type="ARBA" id="ARBA00010398"/>
    </source>
</evidence>